<reference evidence="3" key="1">
    <citation type="journal article" date="2019" name="Int. J. Syst. Evol. Microbiol.">
        <title>The Global Catalogue of Microorganisms (GCM) 10K type strain sequencing project: providing services to taxonomists for standard genome sequencing and annotation.</title>
        <authorList>
            <consortium name="The Broad Institute Genomics Platform"/>
            <consortium name="The Broad Institute Genome Sequencing Center for Infectious Disease"/>
            <person name="Wu L."/>
            <person name="Ma J."/>
        </authorList>
    </citation>
    <scope>NUCLEOTIDE SEQUENCE [LARGE SCALE GENOMIC DNA]</scope>
    <source>
        <strain evidence="3">CGMCC 1.16305</strain>
    </source>
</reference>
<gene>
    <name evidence="2" type="ORF">ACFQRG_16355</name>
</gene>
<dbReference type="InterPro" id="IPR045155">
    <property type="entry name" value="Beta-lactam_cat"/>
</dbReference>
<keyword evidence="2" id="KW-0378">Hydrolase</keyword>
<proteinExistence type="predicted"/>
<evidence type="ECO:0000313" key="3">
    <source>
        <dbReference type="Proteomes" id="UP001596505"/>
    </source>
</evidence>
<dbReference type="PANTHER" id="PTHR35333:SF3">
    <property type="entry name" value="BETA-LACTAMASE-TYPE TRANSPEPTIDASE FOLD CONTAINING PROTEIN"/>
    <property type="match status" value="1"/>
</dbReference>
<dbReference type="InterPro" id="IPR012338">
    <property type="entry name" value="Beta-lactam/transpept-like"/>
</dbReference>
<dbReference type="SUPFAM" id="SSF56601">
    <property type="entry name" value="beta-lactamase/transpeptidase-like"/>
    <property type="match status" value="1"/>
</dbReference>
<name>A0ABW2PZK2_9BACL</name>
<evidence type="ECO:0000259" key="1">
    <source>
        <dbReference type="Pfam" id="PF13354"/>
    </source>
</evidence>
<dbReference type="Proteomes" id="UP001596505">
    <property type="component" value="Unassembled WGS sequence"/>
</dbReference>
<protein>
    <submittedName>
        <fullName evidence="2">Serine hydrolase</fullName>
    </submittedName>
</protein>
<dbReference type="Gene3D" id="3.40.710.10">
    <property type="entry name" value="DD-peptidase/beta-lactamase superfamily"/>
    <property type="match status" value="1"/>
</dbReference>
<keyword evidence="3" id="KW-1185">Reference proteome</keyword>
<feature type="domain" description="Beta-lactamase class A catalytic" evidence="1">
    <location>
        <begin position="18"/>
        <end position="268"/>
    </location>
</feature>
<accession>A0ABW2PZK2</accession>
<sequence length="300" mass="34126">MLQKKIEQLIEPISGSFGILIRHIQSGEEVKINSERLFQAARCIKIPILITLFRDIEEGKVQLDTRIRIKEEDRVTGSGILRELDPGAEVSIKDLAMLMTIVSDNLATDKILDIVGGVENVDRYMKELGFENIHVKQTLWDWLQESIGFTPQPYSQEYYETVHQALFSGKSFDPESIVFTGSSHTNAMTPLDSTNLLEKMLKKELVSIKASEAMLDMLSRQQLRRRIPYFLPPGTRVANKTGWIGNVVNDVGIIELPEEKGQLIISVFIMDGSYYESESIIPYISKTAFEYFSEKPVKIY</sequence>
<dbReference type="GO" id="GO:0016787">
    <property type="term" value="F:hydrolase activity"/>
    <property type="evidence" value="ECO:0007669"/>
    <property type="project" value="UniProtKB-KW"/>
</dbReference>
<comment type="caution">
    <text evidence="2">The sequence shown here is derived from an EMBL/GenBank/DDBJ whole genome shotgun (WGS) entry which is preliminary data.</text>
</comment>
<dbReference type="PANTHER" id="PTHR35333">
    <property type="entry name" value="BETA-LACTAMASE"/>
    <property type="match status" value="1"/>
</dbReference>
<organism evidence="2 3">
    <name type="scientific">Scopulibacillus cellulosilyticus</name>
    <dbReference type="NCBI Taxonomy" id="2665665"/>
    <lineage>
        <taxon>Bacteria</taxon>
        <taxon>Bacillati</taxon>
        <taxon>Bacillota</taxon>
        <taxon>Bacilli</taxon>
        <taxon>Bacillales</taxon>
        <taxon>Sporolactobacillaceae</taxon>
        <taxon>Scopulibacillus</taxon>
    </lineage>
</organism>
<dbReference type="InterPro" id="IPR000871">
    <property type="entry name" value="Beta-lactam_class-A"/>
</dbReference>
<evidence type="ECO:0000313" key="2">
    <source>
        <dbReference type="EMBL" id="MFC7394529.1"/>
    </source>
</evidence>
<dbReference type="RefSeq" id="WP_380967976.1">
    <property type="nucleotide sequence ID" value="NZ_JBHTCO010000020.1"/>
</dbReference>
<dbReference type="EMBL" id="JBHTCO010000020">
    <property type="protein sequence ID" value="MFC7394529.1"/>
    <property type="molecule type" value="Genomic_DNA"/>
</dbReference>
<dbReference type="Pfam" id="PF13354">
    <property type="entry name" value="Beta-lactamase2"/>
    <property type="match status" value="1"/>
</dbReference>